<dbReference type="AlphaFoldDB" id="A0A2H0WRG6"/>
<feature type="domain" description="DUF5667" evidence="1">
    <location>
        <begin position="2"/>
        <end position="89"/>
    </location>
</feature>
<evidence type="ECO:0000313" key="2">
    <source>
        <dbReference type="EMBL" id="PIS15264.1"/>
    </source>
</evidence>
<sequence>MEYFFAFSAEKKIQVLEKHAEKRLVMAQDYAEKGNNEKVQGLIQNYLQVKERQNNLLEKTDKGEVLGAVQERTIEQQKTMEEIKTKIDEGGKQEVIQVQEQVVNQVVKRVIDVNGSEGATEFLLGARNGTGRGSGSGCGW</sequence>
<protein>
    <recommendedName>
        <fullName evidence="1">DUF5667 domain-containing protein</fullName>
    </recommendedName>
</protein>
<evidence type="ECO:0000313" key="3">
    <source>
        <dbReference type="Proteomes" id="UP000231282"/>
    </source>
</evidence>
<dbReference type="Proteomes" id="UP000231282">
    <property type="component" value="Unassembled WGS sequence"/>
</dbReference>
<gene>
    <name evidence="2" type="ORF">COT63_00845</name>
</gene>
<organism evidence="2 3">
    <name type="scientific">Candidatus Shapirobacteria bacterium CG09_land_8_20_14_0_10_38_17</name>
    <dbReference type="NCBI Taxonomy" id="1974884"/>
    <lineage>
        <taxon>Bacteria</taxon>
        <taxon>Candidatus Shapironibacteriota</taxon>
    </lineage>
</organism>
<dbReference type="Pfam" id="PF18915">
    <property type="entry name" value="DUF5667"/>
    <property type="match status" value="1"/>
</dbReference>
<dbReference type="InterPro" id="IPR043725">
    <property type="entry name" value="DUF5667"/>
</dbReference>
<name>A0A2H0WRG6_9BACT</name>
<comment type="caution">
    <text evidence="2">The sequence shown here is derived from an EMBL/GenBank/DDBJ whole genome shotgun (WGS) entry which is preliminary data.</text>
</comment>
<dbReference type="EMBL" id="PEZH01000015">
    <property type="protein sequence ID" value="PIS15264.1"/>
    <property type="molecule type" value="Genomic_DNA"/>
</dbReference>
<reference evidence="3" key="1">
    <citation type="submission" date="2017-09" db="EMBL/GenBank/DDBJ databases">
        <title>Depth-based differentiation of microbial function through sediment-hosted aquifers and enrichment of novel symbionts in the deep terrestrial subsurface.</title>
        <authorList>
            <person name="Probst A.J."/>
            <person name="Ladd B."/>
            <person name="Jarett J.K."/>
            <person name="Geller-Mcgrath D.E."/>
            <person name="Sieber C.M.K."/>
            <person name="Emerson J.B."/>
            <person name="Anantharaman K."/>
            <person name="Thomas B.C."/>
            <person name="Malmstrom R."/>
            <person name="Stieglmeier M."/>
            <person name="Klingl A."/>
            <person name="Woyke T."/>
            <person name="Ryan C.M."/>
            <person name="Banfield J.F."/>
        </authorList>
    </citation>
    <scope>NUCLEOTIDE SEQUENCE [LARGE SCALE GENOMIC DNA]</scope>
</reference>
<evidence type="ECO:0000259" key="1">
    <source>
        <dbReference type="Pfam" id="PF18915"/>
    </source>
</evidence>
<accession>A0A2H0WRG6</accession>
<proteinExistence type="predicted"/>